<dbReference type="InParanoid" id="A0A2H3DFM8"/>
<evidence type="ECO:0000256" key="1">
    <source>
        <dbReference type="SAM" id="MobiDB-lite"/>
    </source>
</evidence>
<sequence>MSKKAAKVLKTSGSANIYDHRDVMLGKVRSRASGVNSDGYQVVDPNDALRQVLGNQTAGEKANFYLKGGKKKENVEREHDGEADEVVGTSKKGKRDKEEHDEGDVENDPEALKVRARRRKLQKTFLSIRVTRRRICWRWIDCSVQSRHTSLSPFTTSRSGGATINSVFFSILFLKFSS</sequence>
<protein>
    <submittedName>
        <fullName evidence="2">Uncharacterized protein</fullName>
    </submittedName>
</protein>
<feature type="compositionally biased region" description="Basic and acidic residues" evidence="1">
    <location>
        <begin position="71"/>
        <end position="80"/>
    </location>
</feature>
<proteinExistence type="predicted"/>
<evidence type="ECO:0000313" key="3">
    <source>
        <dbReference type="Proteomes" id="UP000217790"/>
    </source>
</evidence>
<dbReference type="EMBL" id="KZ293681">
    <property type="protein sequence ID" value="PBK87053.1"/>
    <property type="molecule type" value="Genomic_DNA"/>
</dbReference>
<keyword evidence="3" id="KW-1185">Reference proteome</keyword>
<evidence type="ECO:0000313" key="2">
    <source>
        <dbReference type="EMBL" id="PBK87053.1"/>
    </source>
</evidence>
<gene>
    <name evidence="2" type="ORF">ARMGADRAFT_1168916</name>
</gene>
<organism evidence="2 3">
    <name type="scientific">Armillaria gallica</name>
    <name type="common">Bulbous honey fungus</name>
    <name type="synonym">Armillaria bulbosa</name>
    <dbReference type="NCBI Taxonomy" id="47427"/>
    <lineage>
        <taxon>Eukaryota</taxon>
        <taxon>Fungi</taxon>
        <taxon>Dikarya</taxon>
        <taxon>Basidiomycota</taxon>
        <taxon>Agaricomycotina</taxon>
        <taxon>Agaricomycetes</taxon>
        <taxon>Agaricomycetidae</taxon>
        <taxon>Agaricales</taxon>
        <taxon>Marasmiineae</taxon>
        <taxon>Physalacriaceae</taxon>
        <taxon>Armillaria</taxon>
    </lineage>
</organism>
<feature type="region of interest" description="Disordered" evidence="1">
    <location>
        <begin position="69"/>
        <end position="109"/>
    </location>
</feature>
<dbReference type="OrthoDB" id="62853at2759"/>
<dbReference type="STRING" id="47427.A0A2H3DFM8"/>
<dbReference type="Proteomes" id="UP000217790">
    <property type="component" value="Unassembled WGS sequence"/>
</dbReference>
<name>A0A2H3DFM8_ARMGA</name>
<accession>A0A2H3DFM8</accession>
<reference evidence="3" key="1">
    <citation type="journal article" date="2017" name="Nat. Ecol. Evol.">
        <title>Genome expansion and lineage-specific genetic innovations in the forest pathogenic fungi Armillaria.</title>
        <authorList>
            <person name="Sipos G."/>
            <person name="Prasanna A.N."/>
            <person name="Walter M.C."/>
            <person name="O'Connor E."/>
            <person name="Balint B."/>
            <person name="Krizsan K."/>
            <person name="Kiss B."/>
            <person name="Hess J."/>
            <person name="Varga T."/>
            <person name="Slot J."/>
            <person name="Riley R."/>
            <person name="Boka B."/>
            <person name="Rigling D."/>
            <person name="Barry K."/>
            <person name="Lee J."/>
            <person name="Mihaltcheva S."/>
            <person name="LaButti K."/>
            <person name="Lipzen A."/>
            <person name="Waldron R."/>
            <person name="Moloney N.M."/>
            <person name="Sperisen C."/>
            <person name="Kredics L."/>
            <person name="Vagvoelgyi C."/>
            <person name="Patrignani A."/>
            <person name="Fitzpatrick D."/>
            <person name="Nagy I."/>
            <person name="Doyle S."/>
            <person name="Anderson J.B."/>
            <person name="Grigoriev I.V."/>
            <person name="Gueldener U."/>
            <person name="Muensterkoetter M."/>
            <person name="Nagy L.G."/>
        </authorList>
    </citation>
    <scope>NUCLEOTIDE SEQUENCE [LARGE SCALE GENOMIC DNA]</scope>
    <source>
        <strain evidence="3">Ar21-2</strain>
    </source>
</reference>
<dbReference type="AlphaFoldDB" id="A0A2H3DFM8"/>